<evidence type="ECO:0000259" key="9">
    <source>
        <dbReference type="Pfam" id="PF13567"/>
    </source>
</evidence>
<evidence type="ECO:0000256" key="5">
    <source>
        <dbReference type="ARBA" id="ARBA00023136"/>
    </source>
</evidence>
<dbReference type="NCBIfam" id="TIGR00361">
    <property type="entry name" value="ComEC_Rec2"/>
    <property type="match status" value="1"/>
</dbReference>
<dbReference type="Pfam" id="PF03772">
    <property type="entry name" value="Competence"/>
    <property type="match status" value="1"/>
</dbReference>
<dbReference type="EMBL" id="JABSOD010000004">
    <property type="protein sequence ID" value="NRQ41922.1"/>
    <property type="molecule type" value="Genomic_DNA"/>
</dbReference>
<dbReference type="PANTHER" id="PTHR30619">
    <property type="entry name" value="DNA INTERNALIZATION/COMPETENCE PROTEIN COMEC/REC2"/>
    <property type="match status" value="1"/>
</dbReference>
<dbReference type="GO" id="GO:0030420">
    <property type="term" value="P:establishment of competence for transformation"/>
    <property type="evidence" value="ECO:0007669"/>
    <property type="project" value="InterPro"/>
</dbReference>
<dbReference type="PANTHER" id="PTHR30619:SF1">
    <property type="entry name" value="RECOMBINATION PROTEIN 2"/>
    <property type="match status" value="1"/>
</dbReference>
<feature type="transmembrane region" description="Helical" evidence="6">
    <location>
        <begin position="375"/>
        <end position="396"/>
    </location>
</feature>
<evidence type="ECO:0000313" key="10">
    <source>
        <dbReference type="EMBL" id="NRQ41922.1"/>
    </source>
</evidence>
<feature type="transmembrane region" description="Helical" evidence="6">
    <location>
        <begin position="7"/>
        <end position="25"/>
    </location>
</feature>
<feature type="transmembrane region" description="Helical" evidence="6">
    <location>
        <begin position="311"/>
        <end position="326"/>
    </location>
</feature>
<reference evidence="10 11" key="1">
    <citation type="submission" date="2020-06" db="EMBL/GenBank/DDBJ databases">
        <title>Rheinheimera sp. nov., a marine bacterium isolated from coastal.</title>
        <authorList>
            <person name="Yu Q."/>
            <person name="Qi Y."/>
            <person name="Pu J."/>
        </authorList>
    </citation>
    <scope>NUCLEOTIDE SEQUENCE [LARGE SCALE GENOMIC DNA]</scope>
    <source>
        <strain evidence="10 11">YQF-2</strain>
    </source>
</reference>
<dbReference type="InterPro" id="IPR036866">
    <property type="entry name" value="RibonucZ/Hydroxyglut_hydro"/>
</dbReference>
<feature type="transmembrane region" description="Helical" evidence="6">
    <location>
        <begin position="205"/>
        <end position="227"/>
    </location>
</feature>
<feature type="transmembrane region" description="Helical" evidence="6">
    <location>
        <begin position="31"/>
        <end position="49"/>
    </location>
</feature>
<dbReference type="GO" id="GO:0005886">
    <property type="term" value="C:plasma membrane"/>
    <property type="evidence" value="ECO:0007669"/>
    <property type="project" value="UniProtKB-SubCell"/>
</dbReference>
<evidence type="ECO:0000256" key="4">
    <source>
        <dbReference type="ARBA" id="ARBA00022989"/>
    </source>
</evidence>
<gene>
    <name evidence="10" type="ORF">HRH59_04950</name>
</gene>
<keyword evidence="4 6" id="KW-1133">Transmembrane helix</keyword>
<comment type="subcellular location">
    <subcellularLocation>
        <location evidence="1">Cell membrane</location>
        <topology evidence="1">Multi-pass membrane protein</topology>
    </subcellularLocation>
</comment>
<accession>A0A7Y5AP14</accession>
<dbReference type="Proteomes" id="UP000523161">
    <property type="component" value="Unassembled WGS sequence"/>
</dbReference>
<feature type="domain" description="DUF4131" evidence="9">
    <location>
        <begin position="11"/>
        <end position="148"/>
    </location>
</feature>
<keyword evidence="5 6" id="KW-0472">Membrane</keyword>
<organism evidence="10 11">
    <name type="scientific">Rheinheimera lutimaris</name>
    <dbReference type="NCBI Taxonomy" id="2740584"/>
    <lineage>
        <taxon>Bacteria</taxon>
        <taxon>Pseudomonadati</taxon>
        <taxon>Pseudomonadota</taxon>
        <taxon>Gammaproteobacteria</taxon>
        <taxon>Chromatiales</taxon>
        <taxon>Chromatiaceae</taxon>
        <taxon>Rheinheimera</taxon>
    </lineage>
</organism>
<feature type="transmembrane region" description="Helical" evidence="6">
    <location>
        <begin position="347"/>
        <end position="369"/>
    </location>
</feature>
<dbReference type="SUPFAM" id="SSF56281">
    <property type="entry name" value="Metallo-hydrolase/oxidoreductase"/>
    <property type="match status" value="1"/>
</dbReference>
<feature type="transmembrane region" description="Helical" evidence="6">
    <location>
        <begin position="261"/>
        <end position="280"/>
    </location>
</feature>
<proteinExistence type="predicted"/>
<dbReference type="Pfam" id="PF13567">
    <property type="entry name" value="DUF4131"/>
    <property type="match status" value="1"/>
</dbReference>
<evidence type="ECO:0000259" key="8">
    <source>
        <dbReference type="Pfam" id="PF03772"/>
    </source>
</evidence>
<evidence type="ECO:0000256" key="3">
    <source>
        <dbReference type="ARBA" id="ARBA00022692"/>
    </source>
</evidence>
<feature type="transmembrane region" description="Helical" evidence="6">
    <location>
        <begin position="433"/>
        <end position="451"/>
    </location>
</feature>
<keyword evidence="2" id="KW-1003">Cell membrane</keyword>
<feature type="transmembrane region" description="Helical" evidence="6">
    <location>
        <begin position="234"/>
        <end position="255"/>
    </location>
</feature>
<feature type="domain" description="ComEC/Rec2-related protein" evidence="8">
    <location>
        <begin position="186"/>
        <end position="452"/>
    </location>
</feature>
<dbReference type="CDD" id="cd07731">
    <property type="entry name" value="ComA-like_MBL-fold"/>
    <property type="match status" value="1"/>
</dbReference>
<keyword evidence="3 6" id="KW-0812">Transmembrane</keyword>
<dbReference type="AlphaFoldDB" id="A0A7Y5AP14"/>
<keyword evidence="11" id="KW-1185">Reference proteome</keyword>
<dbReference type="InterPro" id="IPR004477">
    <property type="entry name" value="ComEC_N"/>
</dbReference>
<comment type="caution">
    <text evidence="10">The sequence shown here is derived from an EMBL/GenBank/DDBJ whole genome shotgun (WGS) entry which is preliminary data.</text>
</comment>
<dbReference type="InterPro" id="IPR025405">
    <property type="entry name" value="DUF4131"/>
</dbReference>
<dbReference type="InterPro" id="IPR052159">
    <property type="entry name" value="Competence_DNA_uptake"/>
</dbReference>
<name>A0A7Y5AP14_9GAMM</name>
<dbReference type="RefSeq" id="WP_173500170.1">
    <property type="nucleotide sequence ID" value="NZ_JABSOD010000004.1"/>
</dbReference>
<protein>
    <submittedName>
        <fullName evidence="10">DNA internalization-related competence protein ComEC/Rec2</fullName>
    </submittedName>
</protein>
<feature type="domain" description="Metallo-beta-lactamase" evidence="7">
    <location>
        <begin position="483"/>
        <end position="560"/>
    </location>
</feature>
<evidence type="ECO:0000259" key="7">
    <source>
        <dbReference type="Pfam" id="PF00753"/>
    </source>
</evidence>
<dbReference type="NCBIfam" id="TIGR00360">
    <property type="entry name" value="ComEC_N-term"/>
    <property type="match status" value="1"/>
</dbReference>
<evidence type="ECO:0000256" key="2">
    <source>
        <dbReference type="ARBA" id="ARBA00022475"/>
    </source>
</evidence>
<dbReference type="Gene3D" id="3.60.15.10">
    <property type="entry name" value="Ribonuclease Z/Hydroxyacylglutathione hydrolase-like"/>
    <property type="match status" value="1"/>
</dbReference>
<dbReference type="Pfam" id="PF00753">
    <property type="entry name" value="Lactamase_B"/>
    <property type="match status" value="1"/>
</dbReference>
<sequence>MSLFLPIVPAFFTVFLLLLPALWLLKSGYHFAAGVTVFLICWIWQFNAYQQAQLALFAGGETITGTVVSLPEHYAEYSQFRLQLDSGAAKGYLVQLNWALPAQLPQTGQQWQFNVRLRPVAGVANPGGINREANALLQRLLAQGSVKTDGTAQLITQRYSLRQSIVTHIAQTTAALPSAPLLLALSVGERQFSTQLWQGLLQSSLAHLMAISGLHIGLIFGWGRWLLRLLPLPVALSALQQPLALTGALLLALVYAWLAGFAVPTVRAAFALLLLVLSLLQHKSLSYSHYWLLLTALLLLFEPFFVLSKSFWLSVLAVAVIFFLLWQNRSDLSGWRNKLLLFLRFQLSLSLFMALLSVLMFGGSSWLALLSNLLFVPWCSIIAIPLLFICVVAELLNLPGADWLWQLCDLTFRPLLWWLNWCAGQNSWWALPGVPWFVLAALALVMALYWLSARRLLFYPLLLLVPLLFVVLRPAQWQLHVIDVGQGLAVLLQHGSRGMLYDAGPRYGEHSATAAQVLPYLRQAGIRQLDMVILSHDDSDHTGDWALLQQHYPASLIYADIAHIDAAKPCAALPSEYSGASLQLLHSDSSTLQAKNDRSCVLLLTVAGWQILLPGDISRQVELQLLQRYPGLTADILLLSHHGSNSSSHFDFLHQLAPVLALNSAGLYNRHQHPAVAVQQRLDTLGIALLNTAQSGAIRLDINQHSVAVQQYRAQRIPFWLQKPVGNAETLLTTR</sequence>
<evidence type="ECO:0000256" key="6">
    <source>
        <dbReference type="SAM" id="Phobius"/>
    </source>
</evidence>
<feature type="transmembrane region" description="Helical" evidence="6">
    <location>
        <begin position="456"/>
        <end position="472"/>
    </location>
</feature>
<dbReference type="InterPro" id="IPR004797">
    <property type="entry name" value="Competence_ComEC/Rec2"/>
</dbReference>
<evidence type="ECO:0000313" key="11">
    <source>
        <dbReference type="Proteomes" id="UP000523161"/>
    </source>
</evidence>
<evidence type="ECO:0000256" key="1">
    <source>
        <dbReference type="ARBA" id="ARBA00004651"/>
    </source>
</evidence>
<dbReference type="InterPro" id="IPR001279">
    <property type="entry name" value="Metallo-B-lactamas"/>
</dbReference>
<feature type="transmembrane region" description="Helical" evidence="6">
    <location>
        <begin position="287"/>
        <end position="305"/>
    </location>
</feature>
<dbReference type="InterPro" id="IPR035681">
    <property type="entry name" value="ComA-like_MBL"/>
</dbReference>